<evidence type="ECO:0008006" key="4">
    <source>
        <dbReference type="Google" id="ProtNLM"/>
    </source>
</evidence>
<reference evidence="2" key="1">
    <citation type="submission" date="2020-10" db="EMBL/GenBank/DDBJ databases">
        <title>Ca. Dormibacterota MAGs.</title>
        <authorList>
            <person name="Montgomery K."/>
        </authorList>
    </citation>
    <scope>NUCLEOTIDE SEQUENCE [LARGE SCALE GENOMIC DNA]</scope>
    <source>
        <strain evidence="2">SC8812_S17_10</strain>
    </source>
</reference>
<evidence type="ECO:0000256" key="1">
    <source>
        <dbReference type="SAM" id="Phobius"/>
    </source>
</evidence>
<dbReference type="AlphaFoldDB" id="A0A934K8I0"/>
<keyword evidence="1" id="KW-0472">Membrane</keyword>
<comment type="caution">
    <text evidence="2">The sequence shown here is derived from an EMBL/GenBank/DDBJ whole genome shotgun (WGS) entry which is preliminary data.</text>
</comment>
<feature type="transmembrane region" description="Helical" evidence="1">
    <location>
        <begin position="6"/>
        <end position="36"/>
    </location>
</feature>
<dbReference type="Proteomes" id="UP000612893">
    <property type="component" value="Unassembled WGS sequence"/>
</dbReference>
<keyword evidence="1" id="KW-1133">Transmembrane helix</keyword>
<accession>A0A934K8I0</accession>
<dbReference type="EMBL" id="JAEKNR010000072">
    <property type="protein sequence ID" value="MBJ7597660.1"/>
    <property type="molecule type" value="Genomic_DNA"/>
</dbReference>
<dbReference type="RefSeq" id="WP_338200067.1">
    <property type="nucleotide sequence ID" value="NZ_JAEKNR010000072.1"/>
</dbReference>
<protein>
    <recommendedName>
        <fullName evidence="4">5-bromo-4-chloroindolyl phosphate hydrolysis protein</fullName>
    </recommendedName>
</protein>
<sequence length="197" mass="22288">MVVVVGLALLALVVLAGGFGEWLLFGLFLWGFFAIVRPGMRHRHHRQRVRGGWQPPSFWDQQPSSWIAERAGRLPVDVQMKAEQISRKAESLMLYADRFPTGSQDLYVLQKTTSEYLPNTLDAYLALPPGYAHAAVSPDGKTALQALWEQLNLLDSKLDEIAYSLNRHNLDRLVANGRFLEERFGRQESELDGVVVR</sequence>
<keyword evidence="3" id="KW-1185">Reference proteome</keyword>
<evidence type="ECO:0000313" key="2">
    <source>
        <dbReference type="EMBL" id="MBJ7597660.1"/>
    </source>
</evidence>
<gene>
    <name evidence="2" type="ORF">JF922_06200</name>
</gene>
<name>A0A934K8I0_9BACT</name>
<evidence type="ECO:0000313" key="3">
    <source>
        <dbReference type="Proteomes" id="UP000612893"/>
    </source>
</evidence>
<proteinExistence type="predicted"/>
<keyword evidence="1" id="KW-0812">Transmembrane</keyword>
<organism evidence="2 3">
    <name type="scientific">Candidatus Nephthysia bennettiae</name>
    <dbReference type="NCBI Taxonomy" id="3127016"/>
    <lineage>
        <taxon>Bacteria</taxon>
        <taxon>Bacillati</taxon>
        <taxon>Candidatus Dormiibacterota</taxon>
        <taxon>Candidatus Dormibacteria</taxon>
        <taxon>Candidatus Dormibacterales</taxon>
        <taxon>Candidatus Dormibacteraceae</taxon>
        <taxon>Candidatus Nephthysia</taxon>
    </lineage>
</organism>